<dbReference type="InterPro" id="IPR050327">
    <property type="entry name" value="Proton-linked_MCT"/>
</dbReference>
<dbReference type="Gene3D" id="1.20.1250.20">
    <property type="entry name" value="MFS general substrate transporter like domains"/>
    <property type="match status" value="1"/>
</dbReference>
<feature type="transmembrane region" description="Helical" evidence="4">
    <location>
        <begin position="288"/>
        <end position="306"/>
    </location>
</feature>
<evidence type="ECO:0000259" key="5">
    <source>
        <dbReference type="PROSITE" id="PS50850"/>
    </source>
</evidence>
<feature type="transmembrane region" description="Helical" evidence="4">
    <location>
        <begin position="52"/>
        <end position="69"/>
    </location>
</feature>
<feature type="transmembrane region" description="Helical" evidence="4">
    <location>
        <begin position="253"/>
        <end position="276"/>
    </location>
</feature>
<feature type="transmembrane region" description="Helical" evidence="4">
    <location>
        <begin position="169"/>
        <end position="186"/>
    </location>
</feature>
<evidence type="ECO:0000256" key="3">
    <source>
        <dbReference type="ARBA" id="ARBA00023136"/>
    </source>
</evidence>
<dbReference type="PANTHER" id="PTHR11360">
    <property type="entry name" value="MONOCARBOXYLATE TRANSPORTER"/>
    <property type="match status" value="1"/>
</dbReference>
<dbReference type="PANTHER" id="PTHR11360:SF308">
    <property type="entry name" value="BLL3089 PROTEIN"/>
    <property type="match status" value="1"/>
</dbReference>
<feature type="domain" description="Major facilitator superfamily (MFS) profile" evidence="5">
    <location>
        <begin position="14"/>
        <end position="401"/>
    </location>
</feature>
<feature type="transmembrane region" description="Helical" evidence="4">
    <location>
        <begin position="349"/>
        <end position="369"/>
    </location>
</feature>
<evidence type="ECO:0000256" key="2">
    <source>
        <dbReference type="ARBA" id="ARBA00022989"/>
    </source>
</evidence>
<name>A0A1Y6EU20_9GAMM</name>
<evidence type="ECO:0000256" key="1">
    <source>
        <dbReference type="ARBA" id="ARBA00022692"/>
    </source>
</evidence>
<dbReference type="InterPro" id="IPR020846">
    <property type="entry name" value="MFS_dom"/>
</dbReference>
<keyword evidence="1 4" id="KW-0812">Transmembrane</keyword>
<feature type="transmembrane region" description="Helical" evidence="4">
    <location>
        <begin position="76"/>
        <end position="96"/>
    </location>
</feature>
<reference evidence="7" key="1">
    <citation type="submission" date="2017-04" db="EMBL/GenBank/DDBJ databases">
        <authorList>
            <person name="Varghese N."/>
            <person name="Submissions S."/>
        </authorList>
    </citation>
    <scope>NUCLEOTIDE SEQUENCE [LARGE SCALE GENOMIC DNA]</scope>
</reference>
<feature type="transmembrane region" description="Helical" evidence="4">
    <location>
        <begin position="375"/>
        <end position="393"/>
    </location>
</feature>
<dbReference type="AlphaFoldDB" id="A0A1Y6EU20"/>
<feature type="transmembrane region" description="Helical" evidence="4">
    <location>
        <begin position="223"/>
        <end position="247"/>
    </location>
</feature>
<dbReference type="RefSeq" id="WP_086434443.1">
    <property type="nucleotide sequence ID" value="NZ_FXWH01000001.1"/>
</dbReference>
<accession>A0A1Y6EU20</accession>
<dbReference type="PROSITE" id="PS50850">
    <property type="entry name" value="MFS"/>
    <property type="match status" value="1"/>
</dbReference>
<dbReference type="InterPro" id="IPR036259">
    <property type="entry name" value="MFS_trans_sf"/>
</dbReference>
<dbReference type="GO" id="GO:0022857">
    <property type="term" value="F:transmembrane transporter activity"/>
    <property type="evidence" value="ECO:0007669"/>
    <property type="project" value="InterPro"/>
</dbReference>
<sequence>MQLYLQLIKRYPAFLLFGFIATFASSFGQTFFIGLFNDSLRASHQLSHGEFGSLYAAATFLGGVLLMRIGGKLDQVPLAAFTSFTFIGLAVAALLASWNAHVVMLFVAIAGLRLFGQGFMGHVAMTSMARYFGANRGKAVAVAAMGFPLGEATLPIIMVVLVATIGWSAPWLLVAGLLLLLWPLMLKLQRHKPEITPATTSGNETEQVQLALRQRDLVRDPRFLAVVPALLGLPFIVTALLFNQLWLADQQSWSVAAVAGGLIVFSVTRVTVSLIAGNMIDKIGSDKLIGANILPATLGVSLLLVIDHVMGWWLFLGLAGFSAGINAAIGGTIWAELYGIQRLATVRALYHALMVFSTALSPLIMGLMIDGGYHMDTIMVLFTLILLLAWLNAQRLAGALKRANSA</sequence>
<feature type="transmembrane region" description="Helical" evidence="4">
    <location>
        <begin position="102"/>
        <end position="120"/>
    </location>
</feature>
<feature type="transmembrane region" description="Helical" evidence="4">
    <location>
        <begin position="140"/>
        <end position="163"/>
    </location>
</feature>
<dbReference type="Proteomes" id="UP000194450">
    <property type="component" value="Unassembled WGS sequence"/>
</dbReference>
<proteinExistence type="predicted"/>
<evidence type="ECO:0000256" key="4">
    <source>
        <dbReference type="SAM" id="Phobius"/>
    </source>
</evidence>
<evidence type="ECO:0000313" key="7">
    <source>
        <dbReference type="Proteomes" id="UP000194450"/>
    </source>
</evidence>
<organism evidence="6 7">
    <name type="scientific">Pseudidiomarina planktonica</name>
    <dbReference type="NCBI Taxonomy" id="1323738"/>
    <lineage>
        <taxon>Bacteria</taxon>
        <taxon>Pseudomonadati</taxon>
        <taxon>Pseudomonadota</taxon>
        <taxon>Gammaproteobacteria</taxon>
        <taxon>Alteromonadales</taxon>
        <taxon>Idiomarinaceae</taxon>
        <taxon>Pseudidiomarina</taxon>
    </lineage>
</organism>
<dbReference type="OrthoDB" id="1404228at2"/>
<dbReference type="EMBL" id="FXWH01000001">
    <property type="protein sequence ID" value="SMQ65796.1"/>
    <property type="molecule type" value="Genomic_DNA"/>
</dbReference>
<dbReference type="SUPFAM" id="SSF103473">
    <property type="entry name" value="MFS general substrate transporter"/>
    <property type="match status" value="1"/>
</dbReference>
<keyword evidence="3 4" id="KW-0472">Membrane</keyword>
<dbReference type="InterPro" id="IPR011701">
    <property type="entry name" value="MFS"/>
</dbReference>
<feature type="transmembrane region" description="Helical" evidence="4">
    <location>
        <begin position="312"/>
        <end position="337"/>
    </location>
</feature>
<evidence type="ECO:0000313" key="6">
    <source>
        <dbReference type="EMBL" id="SMQ65796.1"/>
    </source>
</evidence>
<keyword evidence="2 4" id="KW-1133">Transmembrane helix</keyword>
<protein>
    <submittedName>
        <fullName evidence="6">Predicted arabinose efflux permease, MFS family</fullName>
    </submittedName>
</protein>
<dbReference type="Pfam" id="PF07690">
    <property type="entry name" value="MFS_1"/>
    <property type="match status" value="1"/>
</dbReference>
<keyword evidence="7" id="KW-1185">Reference proteome</keyword>
<gene>
    <name evidence="6" type="ORF">SAMN06297229_1358</name>
</gene>